<protein>
    <submittedName>
        <fullName evidence="1">Uncharacterized protein</fullName>
    </submittedName>
</protein>
<dbReference type="Proteomes" id="UP000198418">
    <property type="component" value="Unassembled WGS sequence"/>
</dbReference>
<accession>A0A212SB24</accession>
<evidence type="ECO:0000313" key="1">
    <source>
        <dbReference type="EMBL" id="SNB82708.1"/>
    </source>
</evidence>
<dbReference type="AlphaFoldDB" id="A0A212SB24"/>
<keyword evidence="2" id="KW-1185">Reference proteome</keyword>
<organism evidence="1 2">
    <name type="scientific">Rhodoblastus acidophilus</name>
    <name type="common">Rhodopseudomonas acidophila</name>
    <dbReference type="NCBI Taxonomy" id="1074"/>
    <lineage>
        <taxon>Bacteria</taxon>
        <taxon>Pseudomonadati</taxon>
        <taxon>Pseudomonadota</taxon>
        <taxon>Alphaproteobacteria</taxon>
        <taxon>Hyphomicrobiales</taxon>
        <taxon>Rhodoblastaceae</taxon>
        <taxon>Rhodoblastus</taxon>
    </lineage>
</organism>
<reference evidence="2" key="1">
    <citation type="submission" date="2017-06" db="EMBL/GenBank/DDBJ databases">
        <authorList>
            <person name="Varghese N."/>
            <person name="Submissions S."/>
        </authorList>
    </citation>
    <scope>NUCLEOTIDE SEQUENCE [LARGE SCALE GENOMIC DNA]</scope>
    <source>
        <strain evidence="2">DSM 137</strain>
    </source>
</reference>
<name>A0A212SB24_RHOAC</name>
<dbReference type="EMBL" id="FYDG01000022">
    <property type="protein sequence ID" value="SNB82708.1"/>
    <property type="molecule type" value="Genomic_DNA"/>
</dbReference>
<evidence type="ECO:0000313" key="2">
    <source>
        <dbReference type="Proteomes" id="UP000198418"/>
    </source>
</evidence>
<dbReference type="RefSeq" id="WP_141098529.1">
    <property type="nucleotide sequence ID" value="NZ_FYDG01000022.1"/>
</dbReference>
<sequence length="72" mass="7088">MTLDGQASHGDADDHGALPECCVMGACAVLAPVAPPASSVKLRSLALSIAPAVNDAGLSSRAVAPDLRPPIA</sequence>
<gene>
    <name evidence="1" type="ORF">SAMN06265338_1228</name>
</gene>
<proteinExistence type="predicted"/>